<dbReference type="AlphaFoldDB" id="G4VXN8"/>
<dbReference type="InterPro" id="IPR036236">
    <property type="entry name" value="Znf_C2H2_sf"/>
</dbReference>
<evidence type="ECO:0000256" key="4">
    <source>
        <dbReference type="ARBA" id="ARBA00022737"/>
    </source>
</evidence>
<comment type="subcellular location">
    <subcellularLocation>
        <location evidence="1">Nucleus</location>
    </subcellularLocation>
</comment>
<dbReference type="GO" id="GO:0032502">
    <property type="term" value="P:developmental process"/>
    <property type="evidence" value="ECO:0007669"/>
    <property type="project" value="UniProtKB-ARBA"/>
</dbReference>
<keyword evidence="5 10" id="KW-0863">Zinc-finger</keyword>
<keyword evidence="6" id="KW-0862">Zinc</keyword>
<dbReference type="FunFam" id="3.30.160.60:FF:000056">
    <property type="entry name" value="Zinc finger and SCAN domain-containing 20"/>
    <property type="match status" value="1"/>
</dbReference>
<evidence type="ECO:0000256" key="2">
    <source>
        <dbReference type="ARBA" id="ARBA00006991"/>
    </source>
</evidence>
<evidence type="ECO:0000256" key="6">
    <source>
        <dbReference type="ARBA" id="ARBA00022833"/>
    </source>
</evidence>
<feature type="compositionally biased region" description="Basic residues" evidence="11">
    <location>
        <begin position="635"/>
        <end position="649"/>
    </location>
</feature>
<feature type="domain" description="C2H2-type" evidence="12">
    <location>
        <begin position="579"/>
        <end position="606"/>
    </location>
</feature>
<evidence type="ECO:0000256" key="5">
    <source>
        <dbReference type="ARBA" id="ARBA00022771"/>
    </source>
</evidence>
<dbReference type="GO" id="GO:0008270">
    <property type="term" value="F:zinc ion binding"/>
    <property type="evidence" value="ECO:0007669"/>
    <property type="project" value="UniProtKB-KW"/>
</dbReference>
<keyword evidence="9" id="KW-0539">Nucleus</keyword>
<dbReference type="PROSITE" id="PS50157">
    <property type="entry name" value="ZINC_FINGER_C2H2_2"/>
    <property type="match status" value="2"/>
</dbReference>
<accession>G4VXN8</accession>
<evidence type="ECO:0000313" key="13">
    <source>
        <dbReference type="EMBL" id="ADT65168.1"/>
    </source>
</evidence>
<feature type="domain" description="C2H2-type" evidence="12">
    <location>
        <begin position="551"/>
        <end position="578"/>
    </location>
</feature>
<keyword evidence="3" id="KW-0479">Metal-binding</keyword>
<evidence type="ECO:0000256" key="11">
    <source>
        <dbReference type="SAM" id="MobiDB-lite"/>
    </source>
</evidence>
<evidence type="ECO:0000256" key="3">
    <source>
        <dbReference type="ARBA" id="ARBA00022723"/>
    </source>
</evidence>
<evidence type="ECO:0000256" key="1">
    <source>
        <dbReference type="ARBA" id="ARBA00004123"/>
    </source>
</evidence>
<evidence type="ECO:0000256" key="8">
    <source>
        <dbReference type="ARBA" id="ARBA00023163"/>
    </source>
</evidence>
<feature type="compositionally biased region" description="Basic and acidic residues" evidence="11">
    <location>
        <begin position="507"/>
        <end position="518"/>
    </location>
</feature>
<dbReference type="PANTHER" id="PTHR14003">
    <property type="entry name" value="TRANSCRIPTIONAL REPRESSOR PROTEIN YY"/>
    <property type="match status" value="1"/>
</dbReference>
<protein>
    <recommendedName>
        <fullName evidence="12">C2H2-type domain-containing protein</fullName>
    </recommendedName>
</protein>
<dbReference type="GO" id="GO:0000978">
    <property type="term" value="F:RNA polymerase II cis-regulatory region sequence-specific DNA binding"/>
    <property type="evidence" value="ECO:0007669"/>
    <property type="project" value="TreeGrafter"/>
</dbReference>
<sequence length="656" mass="73225">MESEVALDFLRCFLEKRGEESATLKQLPGLLAYGKGEEFFAHSQDVLGEEEWHKLGDVLWYKFWAPHCKKDTEALEWVQKRATKLVRGLEHKSYEEWLKELGVFSLEKRRLRGDLIALYNYLKGGCSELGVGLFSCLTVIGPETGCDVIIARRKLVTSRSGAVQSTRSGASGCDVIIARRKVGDVTELRRAVGAERGVVKRSCDCSPCRTGPRFSQSLPADFVDEGSVLGSNLFRVFVDDLIEGIECTLSKSADGTKLVGSVDLPGGREALQKGPDKLGLWAELNAMRFNKAKSRVLRFGHTLVRPHLECCVQFWTPHNKKDLKSYEEQLRELGVFSVEKRRLRADLTALYNFLKGGCDEEGFGLFSQAANRTQGNGHRLYQSMFRLNIMKNFFSQRVAGHWNGCPAPKPVVVSLLEGGKDPWIPDVRGLEDMSGDLSPAGHGVTTVQEGLQNCDVTERQCGSVLVEEIRKDIQGDLERVEHLKKQQGNPAGEIVRNLLDCSTGQKQPEDARSKEVCQEKGQNPSAECGKSLKRNSSLVNHCCVLLMKSLYKCSDCTKSFKWKSHLTFPQRIHTGERPFKCPECPESFRTSFHLTCHQHIHAGQRPFKHTSAVCDVVRLGSVTDEAGGAMDPRPRKGKMGKGKRERGKGKRIDRNA</sequence>
<dbReference type="FunFam" id="3.30.160.60:FF:000202">
    <property type="entry name" value="Zinc finger protein 574"/>
    <property type="match status" value="1"/>
</dbReference>
<feature type="region of interest" description="Disordered" evidence="11">
    <location>
        <begin position="625"/>
        <end position="656"/>
    </location>
</feature>
<evidence type="ECO:0000256" key="9">
    <source>
        <dbReference type="ARBA" id="ARBA00023242"/>
    </source>
</evidence>
<dbReference type="PANTHER" id="PTHR14003:SF23">
    <property type="entry name" value="ZINC FINGER PROTEIN 143"/>
    <property type="match status" value="1"/>
</dbReference>
<organism evidence="13">
    <name type="scientific">Meleagris gallopavo</name>
    <name type="common">Wild turkey</name>
    <dbReference type="NCBI Taxonomy" id="9103"/>
    <lineage>
        <taxon>Eukaryota</taxon>
        <taxon>Metazoa</taxon>
        <taxon>Chordata</taxon>
        <taxon>Craniata</taxon>
        <taxon>Vertebrata</taxon>
        <taxon>Euteleostomi</taxon>
        <taxon>Archelosauria</taxon>
        <taxon>Archosauria</taxon>
        <taxon>Dinosauria</taxon>
        <taxon>Saurischia</taxon>
        <taxon>Theropoda</taxon>
        <taxon>Coelurosauria</taxon>
        <taxon>Aves</taxon>
        <taxon>Neognathae</taxon>
        <taxon>Galloanserae</taxon>
        <taxon>Galliformes</taxon>
        <taxon>Phasianidae</taxon>
        <taxon>Meleagridinae</taxon>
        <taxon>Meleagris</taxon>
    </lineage>
</organism>
<evidence type="ECO:0000259" key="12">
    <source>
        <dbReference type="PROSITE" id="PS50157"/>
    </source>
</evidence>
<name>G4VXN8_MELGA</name>
<evidence type="ECO:0000256" key="10">
    <source>
        <dbReference type="PROSITE-ProRule" id="PRU00042"/>
    </source>
</evidence>
<evidence type="ECO:0000256" key="7">
    <source>
        <dbReference type="ARBA" id="ARBA00023015"/>
    </source>
</evidence>
<keyword evidence="8" id="KW-0804">Transcription</keyword>
<feature type="region of interest" description="Disordered" evidence="11">
    <location>
        <begin position="504"/>
        <end position="523"/>
    </location>
</feature>
<dbReference type="SUPFAM" id="SSF57667">
    <property type="entry name" value="beta-beta-alpha zinc fingers"/>
    <property type="match status" value="2"/>
</dbReference>
<dbReference type="GO" id="GO:0031519">
    <property type="term" value="C:PcG protein complex"/>
    <property type="evidence" value="ECO:0007669"/>
    <property type="project" value="TreeGrafter"/>
</dbReference>
<dbReference type="GO" id="GO:0000785">
    <property type="term" value="C:chromatin"/>
    <property type="evidence" value="ECO:0007669"/>
    <property type="project" value="TreeGrafter"/>
</dbReference>
<dbReference type="Gene3D" id="3.30.160.60">
    <property type="entry name" value="Classic Zinc Finger"/>
    <property type="match status" value="2"/>
</dbReference>
<keyword evidence="7" id="KW-0805">Transcription regulation</keyword>
<proteinExistence type="inferred from homology"/>
<dbReference type="GO" id="GO:0000981">
    <property type="term" value="F:DNA-binding transcription factor activity, RNA polymerase II-specific"/>
    <property type="evidence" value="ECO:0007669"/>
    <property type="project" value="TreeGrafter"/>
</dbReference>
<dbReference type="SMART" id="SM00355">
    <property type="entry name" value="ZnF_C2H2"/>
    <property type="match status" value="2"/>
</dbReference>
<keyword evidence="4" id="KW-0677">Repeat</keyword>
<dbReference type="GO" id="GO:0005667">
    <property type="term" value="C:transcription regulator complex"/>
    <property type="evidence" value="ECO:0007669"/>
    <property type="project" value="TreeGrafter"/>
</dbReference>
<dbReference type="PROSITE" id="PS00028">
    <property type="entry name" value="ZINC_FINGER_C2H2_1"/>
    <property type="match status" value="1"/>
</dbReference>
<comment type="similarity">
    <text evidence="2">Belongs to the krueppel C2H2-type zinc-finger protein family.</text>
</comment>
<reference evidence="13" key="1">
    <citation type="journal article" date="2011" name="Immunogenetics">
        <title>Defining the Turkey MHC: identification of expressed class I- and class IIB-like genes independent of the MHC-B.</title>
        <authorList>
            <person name="Reed K.M."/>
            <person name="Bauer M.M."/>
            <person name="Monson M.S."/>
            <person name="Benoit B."/>
            <person name="Chaves L.D."/>
            <person name="O'Hare T.H."/>
            <person name="Delany M.E."/>
        </authorList>
    </citation>
    <scope>NUCLEOTIDE SEQUENCE</scope>
</reference>
<dbReference type="InterPro" id="IPR013087">
    <property type="entry name" value="Znf_C2H2_type"/>
</dbReference>
<dbReference type="EMBL" id="HM851444">
    <property type="protein sequence ID" value="ADT65168.1"/>
    <property type="molecule type" value="Genomic_DNA"/>
</dbReference>